<evidence type="ECO:0000256" key="1">
    <source>
        <dbReference type="SAM" id="Phobius"/>
    </source>
</evidence>
<protein>
    <submittedName>
        <fullName evidence="2">Uncharacterized protein</fullName>
    </submittedName>
</protein>
<dbReference type="EMBL" id="BARU01025292">
    <property type="protein sequence ID" value="GAH64713.1"/>
    <property type="molecule type" value="Genomic_DNA"/>
</dbReference>
<sequence length="93" mass="11237">LNWYSVRSAISDISRWGKMGLDSVIILYVFLSLICAGSFYWMSIENCFLSTFWLILIPVLYLMVLLIMILVYTWDRDEKYRSRWKEKYAEIYL</sequence>
<keyword evidence="1" id="KW-0472">Membrane</keyword>
<proteinExistence type="predicted"/>
<reference evidence="2" key="1">
    <citation type="journal article" date="2014" name="Front. Microbiol.">
        <title>High frequency of phylogenetically diverse reductive dehalogenase-homologous genes in deep subseafloor sedimentary metagenomes.</title>
        <authorList>
            <person name="Kawai M."/>
            <person name="Futagami T."/>
            <person name="Toyoda A."/>
            <person name="Takaki Y."/>
            <person name="Nishi S."/>
            <person name="Hori S."/>
            <person name="Arai W."/>
            <person name="Tsubouchi T."/>
            <person name="Morono Y."/>
            <person name="Uchiyama I."/>
            <person name="Ito T."/>
            <person name="Fujiyama A."/>
            <person name="Inagaki F."/>
            <person name="Takami H."/>
        </authorList>
    </citation>
    <scope>NUCLEOTIDE SEQUENCE</scope>
    <source>
        <strain evidence="2">Expedition CK06-06</strain>
    </source>
</reference>
<name>X1J4K9_9ZZZZ</name>
<organism evidence="2">
    <name type="scientific">marine sediment metagenome</name>
    <dbReference type="NCBI Taxonomy" id="412755"/>
    <lineage>
        <taxon>unclassified sequences</taxon>
        <taxon>metagenomes</taxon>
        <taxon>ecological metagenomes</taxon>
    </lineage>
</organism>
<feature type="transmembrane region" description="Helical" evidence="1">
    <location>
        <begin position="21"/>
        <end position="41"/>
    </location>
</feature>
<evidence type="ECO:0000313" key="2">
    <source>
        <dbReference type="EMBL" id="GAH64713.1"/>
    </source>
</evidence>
<keyword evidence="1" id="KW-0812">Transmembrane</keyword>
<dbReference type="AlphaFoldDB" id="X1J4K9"/>
<comment type="caution">
    <text evidence="2">The sequence shown here is derived from an EMBL/GenBank/DDBJ whole genome shotgun (WGS) entry which is preliminary data.</text>
</comment>
<accession>X1J4K9</accession>
<feature type="non-terminal residue" evidence="2">
    <location>
        <position position="1"/>
    </location>
</feature>
<keyword evidence="1" id="KW-1133">Transmembrane helix</keyword>
<feature type="transmembrane region" description="Helical" evidence="1">
    <location>
        <begin position="53"/>
        <end position="74"/>
    </location>
</feature>
<gene>
    <name evidence="2" type="ORF">S03H2_40767</name>
</gene>